<keyword evidence="1 8" id="KW-0813">Transport</keyword>
<accession>A0A367ZIB3</accession>
<keyword evidence="8" id="KW-1278">Translocase</keyword>
<dbReference type="NCBIfam" id="NF003454">
    <property type="entry name" value="PRK05035.1"/>
    <property type="match status" value="1"/>
</dbReference>
<organism evidence="10 11">
    <name type="scientific">Candidatus Ozemobacter sibiricus</name>
    <dbReference type="NCBI Taxonomy" id="2268124"/>
    <lineage>
        <taxon>Bacteria</taxon>
        <taxon>Candidatus Ozemobacteria</taxon>
        <taxon>Candidatus Ozemobacterales</taxon>
        <taxon>Candidatus Ozemobacteraceae</taxon>
        <taxon>Candidatus Ozemobacter</taxon>
    </lineage>
</organism>
<sequence>MLNTRTFSGGLHPPDLKTTGGAAIIPLPPPKKVVIPLSQHIGAPGKPLVTVGATVEKGQPLSEPNGFVSAPVHASIAGKVVAVGNFMHPFGIASTAIVIEGTGEPEPPLSPVATDGLSLPDEEIKKRIQAAGVVGMGGATFPTHVKLSPPASKPIDTVILNGVECEPALTADHRLMLEEPDKIISGLKLVMKVLKAKRGYIGIENNKPDAIRLLDEKLRGEENLAVAPLEVKYPQGGEKQLIAAILDREVPSGGLPMDVGVVVQNVATAAAIHDAVFHQLPLIERVVTLAGSCVKNPGNYRVRIGTPVNEFIAAAGGLKPEVPLAKVISGGPMMGLALFDLAVPVIKGTSGILCWSAQEAALRPETTCIRCGRCIEACPMRLLPQRLKTLVDHQRWAQAYELGILDCMECGCCAYTCPANLPLVQSFKLGKKVVFAERKREADAQKAKGK</sequence>
<keyword evidence="6 8" id="KW-0408">Iron</keyword>
<keyword evidence="5 8" id="KW-0249">Electron transport</keyword>
<reference evidence="10 11" key="1">
    <citation type="submission" date="2018-05" db="EMBL/GenBank/DDBJ databases">
        <title>A metagenomic window into the 2 km-deep terrestrial subsurface aquifer revealed taxonomically and functionally diverse microbial community comprising novel uncultured bacterial lineages.</title>
        <authorList>
            <person name="Kadnikov V.V."/>
            <person name="Mardanov A.V."/>
            <person name="Beletsky A.V."/>
            <person name="Banks D."/>
            <person name="Pimenov N.V."/>
            <person name="Frank Y.A."/>
            <person name="Karnachuk O.V."/>
            <person name="Ravin N.V."/>
        </authorList>
    </citation>
    <scope>NUCLEOTIDE SEQUENCE [LARGE SCALE GENOMIC DNA]</scope>
    <source>
        <strain evidence="10">BY5</strain>
    </source>
</reference>
<name>A0A367ZIB3_9BACT</name>
<dbReference type="EMBL" id="QOQW01000032">
    <property type="protein sequence ID" value="RCK77835.1"/>
    <property type="molecule type" value="Genomic_DNA"/>
</dbReference>
<dbReference type="InterPro" id="IPR017896">
    <property type="entry name" value="4Fe4S_Fe-S-bd"/>
</dbReference>
<dbReference type="Proteomes" id="UP000252355">
    <property type="component" value="Unassembled WGS sequence"/>
</dbReference>
<dbReference type="NCBIfam" id="TIGR01945">
    <property type="entry name" value="rnfC"/>
    <property type="match status" value="1"/>
</dbReference>
<dbReference type="EC" id="7.-.-.-" evidence="8"/>
<feature type="binding site" evidence="8">
    <location>
        <position position="378"/>
    </location>
    <ligand>
        <name>[4Fe-4S] cluster</name>
        <dbReference type="ChEBI" id="CHEBI:49883"/>
        <label>2</label>
    </ligand>
</feature>
<keyword evidence="8" id="KW-1003">Cell membrane</keyword>
<dbReference type="GO" id="GO:0022900">
    <property type="term" value="P:electron transport chain"/>
    <property type="evidence" value="ECO:0007669"/>
    <property type="project" value="UniProtKB-UniRule"/>
</dbReference>
<keyword evidence="4 8" id="KW-0677">Repeat</keyword>
<evidence type="ECO:0000256" key="8">
    <source>
        <dbReference type="HAMAP-Rule" id="MF_00461"/>
    </source>
</evidence>
<evidence type="ECO:0000256" key="1">
    <source>
        <dbReference type="ARBA" id="ARBA00022448"/>
    </source>
</evidence>
<proteinExistence type="inferred from homology"/>
<dbReference type="GO" id="GO:0046872">
    <property type="term" value="F:metal ion binding"/>
    <property type="evidence" value="ECO:0007669"/>
    <property type="project" value="UniProtKB-KW"/>
</dbReference>
<evidence type="ECO:0000256" key="3">
    <source>
        <dbReference type="ARBA" id="ARBA00022723"/>
    </source>
</evidence>
<dbReference type="InterPro" id="IPR026902">
    <property type="entry name" value="RnfC_N"/>
</dbReference>
<dbReference type="HAMAP" id="MF_00461">
    <property type="entry name" value="RsxC_RnfC"/>
    <property type="match status" value="1"/>
</dbReference>
<dbReference type="Gene3D" id="3.10.20.600">
    <property type="match status" value="1"/>
</dbReference>
<dbReference type="AlphaFoldDB" id="A0A367ZIB3"/>
<dbReference type="Pfam" id="PF10531">
    <property type="entry name" value="SLBB"/>
    <property type="match status" value="1"/>
</dbReference>
<comment type="subcellular location">
    <subcellularLocation>
        <location evidence="8">Cell membrane</location>
        <topology evidence="8">Peripheral membrane protein</topology>
    </subcellularLocation>
</comment>
<gene>
    <name evidence="8" type="primary">rnfC</name>
    <name evidence="10" type="ORF">OZSIB_2604</name>
</gene>
<keyword evidence="7 8" id="KW-0411">Iron-sulfur</keyword>
<evidence type="ECO:0000259" key="9">
    <source>
        <dbReference type="PROSITE" id="PS51379"/>
    </source>
</evidence>
<dbReference type="PANTHER" id="PTHR43034:SF2">
    <property type="entry name" value="ION-TRANSLOCATING OXIDOREDUCTASE COMPLEX SUBUNIT C"/>
    <property type="match status" value="1"/>
</dbReference>
<dbReference type="PANTHER" id="PTHR43034">
    <property type="entry name" value="ION-TRANSLOCATING OXIDOREDUCTASE COMPLEX SUBUNIT C"/>
    <property type="match status" value="1"/>
</dbReference>
<dbReference type="GO" id="GO:0051539">
    <property type="term" value="F:4 iron, 4 sulfur cluster binding"/>
    <property type="evidence" value="ECO:0007669"/>
    <property type="project" value="UniProtKB-KW"/>
</dbReference>
<feature type="domain" description="4Fe-4S ferredoxin-type" evidence="9">
    <location>
        <begin position="398"/>
        <end position="427"/>
    </location>
</feature>
<dbReference type="Pfam" id="PF01512">
    <property type="entry name" value="Complex1_51K"/>
    <property type="match status" value="1"/>
</dbReference>
<feature type="binding site" evidence="8">
    <location>
        <position position="410"/>
    </location>
    <ligand>
        <name>[4Fe-4S] cluster</name>
        <dbReference type="ChEBI" id="CHEBI:49883"/>
        <label>2</label>
    </ligand>
</feature>
<dbReference type="Pfam" id="PF12838">
    <property type="entry name" value="Fer4_7"/>
    <property type="match status" value="1"/>
</dbReference>
<dbReference type="PROSITE" id="PS00198">
    <property type="entry name" value="4FE4S_FER_1"/>
    <property type="match status" value="1"/>
</dbReference>
<keyword evidence="8" id="KW-0472">Membrane</keyword>
<dbReference type="InterPro" id="IPR017900">
    <property type="entry name" value="4Fe4S_Fe_S_CS"/>
</dbReference>
<comment type="function">
    <text evidence="8">Part of a membrane-bound complex that couples electron transfer with translocation of ions across the membrane.</text>
</comment>
<feature type="binding site" evidence="8">
    <location>
        <position position="368"/>
    </location>
    <ligand>
        <name>[4Fe-4S] cluster</name>
        <dbReference type="ChEBI" id="CHEBI:49883"/>
        <label>1</label>
    </ligand>
</feature>
<evidence type="ECO:0000313" key="10">
    <source>
        <dbReference type="EMBL" id="RCK77835.1"/>
    </source>
</evidence>
<evidence type="ECO:0000256" key="6">
    <source>
        <dbReference type="ARBA" id="ARBA00023004"/>
    </source>
</evidence>
<dbReference type="InterPro" id="IPR010208">
    <property type="entry name" value="Ion_transpt_RnfC/RsxC"/>
</dbReference>
<feature type="binding site" evidence="8">
    <location>
        <position position="407"/>
    </location>
    <ligand>
        <name>[4Fe-4S] cluster</name>
        <dbReference type="ChEBI" id="CHEBI:49883"/>
        <label>2</label>
    </ligand>
</feature>
<feature type="binding site" evidence="8">
    <location>
        <position position="413"/>
    </location>
    <ligand>
        <name>[4Fe-4S] cluster</name>
        <dbReference type="ChEBI" id="CHEBI:49883"/>
        <label>2</label>
    </ligand>
</feature>
<comment type="subunit">
    <text evidence="8">The complex is composed of six subunits: RnfA, RnfB, RnfC, RnfD, RnfE and RnfG.</text>
</comment>
<keyword evidence="3 8" id="KW-0479">Metal-binding</keyword>
<comment type="cofactor">
    <cofactor evidence="8">
        <name>[4Fe-4S] cluster</name>
        <dbReference type="ChEBI" id="CHEBI:49883"/>
    </cofactor>
    <text evidence="8">Binds 2 [4Fe-4S] clusters per subunit.</text>
</comment>
<dbReference type="InterPro" id="IPR011538">
    <property type="entry name" value="Nuo51_FMN-bd"/>
</dbReference>
<evidence type="ECO:0000313" key="11">
    <source>
        <dbReference type="Proteomes" id="UP000252355"/>
    </source>
</evidence>
<dbReference type="SUPFAM" id="SSF142019">
    <property type="entry name" value="Nqo1 FMN-binding domain-like"/>
    <property type="match status" value="1"/>
</dbReference>
<protein>
    <recommendedName>
        <fullName evidence="8">Ion-translocating oxidoreductase complex subunit C</fullName>
        <ecNumber evidence="8">7.-.-.-</ecNumber>
    </recommendedName>
    <alternativeName>
        <fullName evidence="8">Rnf electron transport complex subunit C</fullName>
    </alternativeName>
</protein>
<dbReference type="GO" id="GO:0005886">
    <property type="term" value="C:plasma membrane"/>
    <property type="evidence" value="ECO:0007669"/>
    <property type="project" value="UniProtKB-SubCell"/>
</dbReference>
<evidence type="ECO:0000256" key="5">
    <source>
        <dbReference type="ARBA" id="ARBA00022982"/>
    </source>
</evidence>
<evidence type="ECO:0000256" key="4">
    <source>
        <dbReference type="ARBA" id="ARBA00022737"/>
    </source>
</evidence>
<feature type="binding site" evidence="8">
    <location>
        <position position="374"/>
    </location>
    <ligand>
        <name>[4Fe-4S] cluster</name>
        <dbReference type="ChEBI" id="CHEBI:49883"/>
        <label>1</label>
    </ligand>
</feature>
<dbReference type="InterPro" id="IPR037225">
    <property type="entry name" value="Nuo51_FMN-bd_sf"/>
</dbReference>
<dbReference type="SUPFAM" id="SSF46548">
    <property type="entry name" value="alpha-helical ferredoxin"/>
    <property type="match status" value="1"/>
</dbReference>
<feature type="domain" description="4Fe-4S ferredoxin-type" evidence="9">
    <location>
        <begin position="358"/>
        <end position="388"/>
    </location>
</feature>
<dbReference type="Pfam" id="PF13375">
    <property type="entry name" value="RnfC_N"/>
    <property type="match status" value="1"/>
</dbReference>
<comment type="similarity">
    <text evidence="8">Belongs to the 4Fe4S bacterial-type ferredoxin family. RnfC subfamily.</text>
</comment>
<dbReference type="InterPro" id="IPR019554">
    <property type="entry name" value="Soluble_ligand-bd"/>
</dbReference>
<feature type="binding site" evidence="8">
    <location>
        <position position="371"/>
    </location>
    <ligand>
        <name>[4Fe-4S] cluster</name>
        <dbReference type="ChEBI" id="CHEBI:49883"/>
        <label>1</label>
    </ligand>
</feature>
<comment type="caution">
    <text evidence="10">The sequence shown here is derived from an EMBL/GenBank/DDBJ whole genome shotgun (WGS) entry which is preliminary data.</text>
</comment>
<keyword evidence="2 8" id="KW-0004">4Fe-4S</keyword>
<evidence type="ECO:0000256" key="2">
    <source>
        <dbReference type="ARBA" id="ARBA00022485"/>
    </source>
</evidence>
<feature type="binding site" evidence="8">
    <location>
        <position position="417"/>
    </location>
    <ligand>
        <name>[4Fe-4S] cluster</name>
        <dbReference type="ChEBI" id="CHEBI:49883"/>
        <label>1</label>
    </ligand>
</feature>
<dbReference type="Gene3D" id="3.40.50.11540">
    <property type="entry name" value="NADH-ubiquinone oxidoreductase 51kDa subunit"/>
    <property type="match status" value="1"/>
</dbReference>
<dbReference type="Gene3D" id="3.30.70.20">
    <property type="match status" value="1"/>
</dbReference>
<dbReference type="GO" id="GO:0009055">
    <property type="term" value="F:electron transfer activity"/>
    <property type="evidence" value="ECO:0007669"/>
    <property type="project" value="InterPro"/>
</dbReference>
<evidence type="ECO:0000256" key="7">
    <source>
        <dbReference type="ARBA" id="ARBA00023014"/>
    </source>
</evidence>
<dbReference type="PROSITE" id="PS51379">
    <property type="entry name" value="4FE4S_FER_2"/>
    <property type="match status" value="2"/>
</dbReference>